<gene>
    <name evidence="2" type="ORF">DICVIV_08681</name>
</gene>
<dbReference type="Gene3D" id="1.10.287.1490">
    <property type="match status" value="1"/>
</dbReference>
<sequence>MVALLEHMATRGNGSREAFDAGFFCLNGVECFFKIDDCETVIYVATFLAVLLNEFRISKPDVITESVAVMERDGHDVPLREILNAFDEEHHEWWSVMVERSNSENEPYSSQCVTPSRYCLPFEEYSGTSVSRSSFVTPCGPNRRRDNKAASCVQAFARHDESPLMDAINSPKVREMRRERELKNLRRELNEVEDRLMQSESQVSESRNKIESLVEEIARKQERIRNLESSAILSQKAQEQLDGKVAMLTKQLEQSHRLCNDQKERMAAYKMNVEVLEEKQIELNEILQGKNQSIAALERQLRDIKDETVESLQQMRIVENERNSLVKVLEEEKRIASLEREQYHAAVSDWRKRLETETSNILALYSIERDKNVVIQQENREKTEQLEALQCLYDREKRSSENTVEEIKKEFRIKLDSTLKKLADTEAKLLQQEERHKCFVTEHEAAVQQLESIHLAEAMQRDSKISFARTHIEELETRLIERDRIIRQQRKDLVCITTDKETLEASLASMQAAFNSKEEEVKEGVAMVEKMKENVNAVTSKYNDTMRSLDNLKANYLKLQSVVEQKEVEISGLQMRVEDLTSLSKVYSEAADELKQAQQSLDDERKRLKCQDFETRNLIEDLEKELTAAKEKELQITTYMKSREEEWERKVQDSERLKAKAMEEASESSRRISELEEELLQEKSLTEKLMSEFGDAIKILENKNRRHADSLSNIDNKIDELLRSLKIVGKASGADSEETHESETIKRDCLLSMLKKIDILELEFWKSEEKNSKLEVEVARLKQENYLISKYMETLNKVMISPLCAESSKSAPSHVLSSHDKLIFFESEEEPSFCELRTYDGKSKYIGETGLPLAGLSFLSKVNKTYKIDIDVDILARVEVDGKPAVGSVLPSGCSTTELSNQCCSTSDVVSRQSSVANPDDNSTYSIASKVKDNVSRNTDRSRLDELQKRNAMLPPAMRCAYATEVTTYNSPTGSENIVKHGNQSEKKKHGMKVSGAPCYYLYFPLHIVVK</sequence>
<name>A0A0D8XL60_DICVI</name>
<organism evidence="2 3">
    <name type="scientific">Dictyocaulus viviparus</name>
    <name type="common">Bovine lungworm</name>
    <dbReference type="NCBI Taxonomy" id="29172"/>
    <lineage>
        <taxon>Eukaryota</taxon>
        <taxon>Metazoa</taxon>
        <taxon>Ecdysozoa</taxon>
        <taxon>Nematoda</taxon>
        <taxon>Chromadorea</taxon>
        <taxon>Rhabditida</taxon>
        <taxon>Rhabditina</taxon>
        <taxon>Rhabditomorpha</taxon>
        <taxon>Strongyloidea</taxon>
        <taxon>Metastrongylidae</taxon>
        <taxon>Dictyocaulus</taxon>
    </lineage>
</organism>
<evidence type="ECO:0000313" key="2">
    <source>
        <dbReference type="EMBL" id="KJH45265.1"/>
    </source>
</evidence>
<feature type="coiled-coil region" evidence="1">
    <location>
        <begin position="549"/>
        <end position="611"/>
    </location>
</feature>
<protein>
    <submittedName>
        <fullName evidence="2">Uncharacterized protein</fullName>
    </submittedName>
</protein>
<evidence type="ECO:0000313" key="3">
    <source>
        <dbReference type="Proteomes" id="UP000053766"/>
    </source>
</evidence>
<dbReference type="Proteomes" id="UP000053766">
    <property type="component" value="Unassembled WGS sequence"/>
</dbReference>
<accession>A0A0D8XL60</accession>
<feature type="coiled-coil region" evidence="1">
    <location>
        <begin position="175"/>
        <end position="230"/>
    </location>
</feature>
<feature type="coiled-coil region" evidence="1">
    <location>
        <begin position="644"/>
        <end position="692"/>
    </location>
</feature>
<dbReference type="EMBL" id="KN716417">
    <property type="protein sequence ID" value="KJH45265.1"/>
    <property type="molecule type" value="Genomic_DNA"/>
</dbReference>
<keyword evidence="1" id="KW-0175">Coiled coil</keyword>
<evidence type="ECO:0000256" key="1">
    <source>
        <dbReference type="SAM" id="Coils"/>
    </source>
</evidence>
<proteinExistence type="predicted"/>
<feature type="coiled-coil region" evidence="1">
    <location>
        <begin position="379"/>
        <end position="435"/>
    </location>
</feature>
<feature type="coiled-coil region" evidence="1">
    <location>
        <begin position="259"/>
        <end position="314"/>
    </location>
</feature>
<keyword evidence="3" id="KW-1185">Reference proteome</keyword>
<reference evidence="2 3" key="1">
    <citation type="submission" date="2013-11" db="EMBL/GenBank/DDBJ databases">
        <title>Draft genome of the bovine lungworm Dictyocaulus viviparus.</title>
        <authorList>
            <person name="Mitreva M."/>
        </authorList>
    </citation>
    <scope>NUCLEOTIDE SEQUENCE [LARGE SCALE GENOMIC DNA]</scope>
    <source>
        <strain evidence="2 3">HannoverDv2000</strain>
    </source>
</reference>
<dbReference type="AlphaFoldDB" id="A0A0D8XL60"/>
<dbReference type="STRING" id="29172.A0A0D8XL60"/>
<reference evidence="3" key="2">
    <citation type="journal article" date="2016" name="Sci. Rep.">
        <title>Dictyocaulus viviparus genome, variome and transcriptome elucidate lungworm biology and support future intervention.</title>
        <authorList>
            <person name="McNulty S.N."/>
            <person name="Strube C."/>
            <person name="Rosa B.A."/>
            <person name="Martin J.C."/>
            <person name="Tyagi R."/>
            <person name="Choi Y.J."/>
            <person name="Wang Q."/>
            <person name="Hallsworth Pepin K."/>
            <person name="Zhang X."/>
            <person name="Ozersky P."/>
            <person name="Wilson R.K."/>
            <person name="Sternberg P.W."/>
            <person name="Gasser R.B."/>
            <person name="Mitreva M."/>
        </authorList>
    </citation>
    <scope>NUCLEOTIDE SEQUENCE [LARGE SCALE GENOMIC DNA]</scope>
    <source>
        <strain evidence="3">HannoverDv2000</strain>
    </source>
</reference>
<dbReference type="OrthoDB" id="5791508at2759"/>